<name>A0A834L3Q5_RHOSS</name>
<dbReference type="PANTHER" id="PTHR31044:SF33">
    <property type="entry name" value="PLASMODESMATA CALLOSE-BINDING PROTEIN 5"/>
    <property type="match status" value="1"/>
</dbReference>
<accession>A0A834L3Q5</accession>
<evidence type="ECO:0000313" key="11">
    <source>
        <dbReference type="Proteomes" id="UP000626092"/>
    </source>
</evidence>
<evidence type="ECO:0000256" key="8">
    <source>
        <dbReference type="ARBA" id="ARBA00023288"/>
    </source>
</evidence>
<keyword evidence="3" id="KW-0336">GPI-anchor</keyword>
<organism evidence="10 11">
    <name type="scientific">Rhododendron simsii</name>
    <name type="common">Sims's rhododendron</name>
    <dbReference type="NCBI Taxonomy" id="118357"/>
    <lineage>
        <taxon>Eukaryota</taxon>
        <taxon>Viridiplantae</taxon>
        <taxon>Streptophyta</taxon>
        <taxon>Embryophyta</taxon>
        <taxon>Tracheophyta</taxon>
        <taxon>Spermatophyta</taxon>
        <taxon>Magnoliopsida</taxon>
        <taxon>eudicotyledons</taxon>
        <taxon>Gunneridae</taxon>
        <taxon>Pentapetalae</taxon>
        <taxon>asterids</taxon>
        <taxon>Ericales</taxon>
        <taxon>Ericaceae</taxon>
        <taxon>Ericoideae</taxon>
        <taxon>Rhodoreae</taxon>
        <taxon>Rhododendron</taxon>
    </lineage>
</organism>
<keyword evidence="6" id="KW-1015">Disulfide bond</keyword>
<proteinExistence type="predicted"/>
<evidence type="ECO:0000256" key="4">
    <source>
        <dbReference type="ARBA" id="ARBA00022729"/>
    </source>
</evidence>
<evidence type="ECO:0000313" key="10">
    <source>
        <dbReference type="EMBL" id="KAF7112292.1"/>
    </source>
</evidence>
<keyword evidence="11" id="KW-1185">Reference proteome</keyword>
<keyword evidence="7" id="KW-0325">Glycoprotein</keyword>
<protein>
    <recommendedName>
        <fullName evidence="9">X8 domain-containing protein</fullName>
    </recommendedName>
</protein>
<gene>
    <name evidence="10" type="ORF">RHSIM_RhsimUnG0244700</name>
</gene>
<dbReference type="EMBL" id="WJXA01000540">
    <property type="protein sequence ID" value="KAF7112292.1"/>
    <property type="molecule type" value="Genomic_DNA"/>
</dbReference>
<evidence type="ECO:0000256" key="2">
    <source>
        <dbReference type="ARBA" id="ARBA00022475"/>
    </source>
</evidence>
<dbReference type="FunFam" id="1.20.58.1040:FF:000001">
    <property type="entry name" value="Glucan endo-1,3-beta-glucosidase 4"/>
    <property type="match status" value="1"/>
</dbReference>
<feature type="domain" description="X8" evidence="9">
    <location>
        <begin position="23"/>
        <end position="108"/>
    </location>
</feature>
<dbReference type="PANTHER" id="PTHR31044">
    <property type="entry name" value="BETA-1,3 GLUCANASE"/>
    <property type="match status" value="1"/>
</dbReference>
<dbReference type="InterPro" id="IPR012946">
    <property type="entry name" value="X8"/>
</dbReference>
<dbReference type="InterPro" id="IPR044788">
    <property type="entry name" value="X8_dom_prot"/>
</dbReference>
<keyword evidence="4" id="KW-0732">Signal</keyword>
<evidence type="ECO:0000256" key="3">
    <source>
        <dbReference type="ARBA" id="ARBA00022622"/>
    </source>
</evidence>
<keyword evidence="8" id="KW-0449">Lipoprotein</keyword>
<dbReference type="Pfam" id="PF07983">
    <property type="entry name" value="X8"/>
    <property type="match status" value="1"/>
</dbReference>
<evidence type="ECO:0000256" key="1">
    <source>
        <dbReference type="ARBA" id="ARBA00004609"/>
    </source>
</evidence>
<keyword evidence="5" id="KW-0472">Membrane</keyword>
<dbReference type="GO" id="GO:0005886">
    <property type="term" value="C:plasma membrane"/>
    <property type="evidence" value="ECO:0007669"/>
    <property type="project" value="UniProtKB-SubCell"/>
</dbReference>
<dbReference type="Proteomes" id="UP000626092">
    <property type="component" value="Unassembled WGS sequence"/>
</dbReference>
<sequence length="179" mass="18931">MPTSTNYAPPSDYPTVPSRAAELWCVAMNNANSSALQAALDWAYGPGGADCESIQQGGPCYDAGDILTMASYAFNDYFLTHGLTDESCNFDGTAALTYLNPSHGSCKFPSSFTLKNGSFTGPSTTAEIYPANLDISGGSFEACSSKGSMGEKCLVSPHVPRWAFIECIAFMGRLSEQVA</sequence>
<dbReference type="Gene3D" id="1.20.58.1040">
    <property type="match status" value="1"/>
</dbReference>
<dbReference type="AlphaFoldDB" id="A0A834L3Q5"/>
<comment type="subcellular location">
    <subcellularLocation>
        <location evidence="1">Cell membrane</location>
        <topology evidence="1">Lipid-anchor</topology>
        <topology evidence="1">GPI-anchor</topology>
    </subcellularLocation>
</comment>
<evidence type="ECO:0000256" key="6">
    <source>
        <dbReference type="ARBA" id="ARBA00023157"/>
    </source>
</evidence>
<reference evidence="10" key="1">
    <citation type="submission" date="2019-11" db="EMBL/GenBank/DDBJ databases">
        <authorList>
            <person name="Liu Y."/>
            <person name="Hou J."/>
            <person name="Li T.-Q."/>
            <person name="Guan C.-H."/>
            <person name="Wu X."/>
            <person name="Wu H.-Z."/>
            <person name="Ling F."/>
            <person name="Zhang R."/>
            <person name="Shi X.-G."/>
            <person name="Ren J.-P."/>
            <person name="Chen E.-F."/>
            <person name="Sun J.-M."/>
        </authorList>
    </citation>
    <scope>NUCLEOTIDE SEQUENCE</scope>
    <source>
        <strain evidence="10">Adult_tree_wgs_1</strain>
        <tissue evidence="10">Leaves</tissue>
    </source>
</reference>
<dbReference type="OrthoDB" id="1919050at2759"/>
<dbReference type="GO" id="GO:0098552">
    <property type="term" value="C:side of membrane"/>
    <property type="evidence" value="ECO:0007669"/>
    <property type="project" value="UniProtKB-KW"/>
</dbReference>
<evidence type="ECO:0000256" key="7">
    <source>
        <dbReference type="ARBA" id="ARBA00023180"/>
    </source>
</evidence>
<dbReference type="GO" id="GO:0009506">
    <property type="term" value="C:plasmodesma"/>
    <property type="evidence" value="ECO:0007669"/>
    <property type="project" value="UniProtKB-ARBA"/>
</dbReference>
<keyword evidence="2" id="KW-1003">Cell membrane</keyword>
<evidence type="ECO:0000259" key="9">
    <source>
        <dbReference type="SMART" id="SM00768"/>
    </source>
</evidence>
<evidence type="ECO:0000256" key="5">
    <source>
        <dbReference type="ARBA" id="ARBA00023136"/>
    </source>
</evidence>
<dbReference type="SMART" id="SM00768">
    <property type="entry name" value="X8"/>
    <property type="match status" value="1"/>
</dbReference>
<comment type="caution">
    <text evidence="10">The sequence shown here is derived from an EMBL/GenBank/DDBJ whole genome shotgun (WGS) entry which is preliminary data.</text>
</comment>